<feature type="transmembrane region" description="Helical" evidence="1">
    <location>
        <begin position="154"/>
        <end position="173"/>
    </location>
</feature>
<reference evidence="2 3" key="1">
    <citation type="submission" date="2021-08" db="EMBL/GenBank/DDBJ databases">
        <title>Comparative Genomics Analysis of the Genus Qipengyuania Reveals Extensive Genetic Diversity and Metabolic Versatility, Including the Description of Fifteen Novel Species.</title>
        <authorList>
            <person name="Liu Y."/>
        </authorList>
    </citation>
    <scope>NUCLEOTIDE SEQUENCE [LARGE SCALE GENOMIC DNA]</scope>
    <source>
        <strain evidence="2 3">1NDH1</strain>
    </source>
</reference>
<feature type="transmembrane region" description="Helical" evidence="1">
    <location>
        <begin position="120"/>
        <end position="148"/>
    </location>
</feature>
<proteinExistence type="predicted"/>
<dbReference type="RefSeq" id="WP_221431355.1">
    <property type="nucleotide sequence ID" value="NZ_CP081294.1"/>
</dbReference>
<gene>
    <name evidence="2" type="ORF">K3136_02490</name>
</gene>
<organism evidence="2 3">
    <name type="scientific">Qipengyuania gelatinilytica</name>
    <dbReference type="NCBI Taxonomy" id="2867231"/>
    <lineage>
        <taxon>Bacteria</taxon>
        <taxon>Pseudomonadati</taxon>
        <taxon>Pseudomonadota</taxon>
        <taxon>Alphaproteobacteria</taxon>
        <taxon>Sphingomonadales</taxon>
        <taxon>Erythrobacteraceae</taxon>
        <taxon>Qipengyuania</taxon>
    </lineage>
</organism>
<evidence type="ECO:0000313" key="3">
    <source>
        <dbReference type="Proteomes" id="UP000824321"/>
    </source>
</evidence>
<keyword evidence="1" id="KW-0472">Membrane</keyword>
<sequence>MGRLRTRLPALLALSIPVLAGLVFLHLAGAPRHYLAINAGVLVAGLGMALLISAPSTEKARRALTVVMLAGLFLPLLTGPWHDGVARWLPVGPFNLHTSGLLLPSILVLAVREREYTPPILLAAAFAGLLQPDAALGFALLFAAIGLHDVPRDWRIGTTCIFTFFAAIVMAVRGNPPPQEFVERVLVTAAGLSPFAALGLFLSLVVSFFLILRAIPASKAIRFTLAGCLFGFTILSLMSNYPSVLIGFGAAPILGFGLALGLATGHQNEAAEPEKDETATA</sequence>
<dbReference type="Proteomes" id="UP000824321">
    <property type="component" value="Chromosome"/>
</dbReference>
<protein>
    <recommendedName>
        <fullName evidence="4">Cell wall polymerase</fullName>
    </recommendedName>
</protein>
<keyword evidence="3" id="KW-1185">Reference proteome</keyword>
<evidence type="ECO:0008006" key="4">
    <source>
        <dbReference type="Google" id="ProtNLM"/>
    </source>
</evidence>
<feature type="transmembrane region" description="Helical" evidence="1">
    <location>
        <begin position="34"/>
        <end position="52"/>
    </location>
</feature>
<evidence type="ECO:0000313" key="2">
    <source>
        <dbReference type="EMBL" id="QZD95616.1"/>
    </source>
</evidence>
<feature type="transmembrane region" description="Helical" evidence="1">
    <location>
        <begin position="64"/>
        <end position="82"/>
    </location>
</feature>
<feature type="transmembrane region" description="Helical" evidence="1">
    <location>
        <begin position="244"/>
        <end position="263"/>
    </location>
</feature>
<feature type="transmembrane region" description="Helical" evidence="1">
    <location>
        <begin position="185"/>
        <end position="214"/>
    </location>
</feature>
<feature type="transmembrane region" description="Helical" evidence="1">
    <location>
        <begin position="7"/>
        <end position="28"/>
    </location>
</feature>
<dbReference type="EMBL" id="CP081294">
    <property type="protein sequence ID" value="QZD95616.1"/>
    <property type="molecule type" value="Genomic_DNA"/>
</dbReference>
<name>A0ABX9A2V6_9SPHN</name>
<feature type="transmembrane region" description="Helical" evidence="1">
    <location>
        <begin position="220"/>
        <end position="237"/>
    </location>
</feature>
<keyword evidence="1" id="KW-1133">Transmembrane helix</keyword>
<keyword evidence="1" id="KW-0812">Transmembrane</keyword>
<evidence type="ECO:0000256" key="1">
    <source>
        <dbReference type="SAM" id="Phobius"/>
    </source>
</evidence>
<accession>A0ABX9A2V6</accession>